<dbReference type="GO" id="GO:0007165">
    <property type="term" value="P:signal transduction"/>
    <property type="evidence" value="ECO:0007669"/>
    <property type="project" value="TreeGrafter"/>
</dbReference>
<dbReference type="Proteomes" id="UP000834106">
    <property type="component" value="Chromosome 7"/>
</dbReference>
<dbReference type="PANTHER" id="PTHR48011">
    <property type="entry name" value="CCR4-NOT TRANSCRIPTIONAL COMPLEX SUBUNIT CAF120-RELATED"/>
    <property type="match status" value="1"/>
</dbReference>
<dbReference type="GO" id="GO:0004672">
    <property type="term" value="F:protein kinase activity"/>
    <property type="evidence" value="ECO:0007669"/>
    <property type="project" value="TreeGrafter"/>
</dbReference>
<organism evidence="1 2">
    <name type="scientific">Fraxinus pennsylvanica</name>
    <dbReference type="NCBI Taxonomy" id="56036"/>
    <lineage>
        <taxon>Eukaryota</taxon>
        <taxon>Viridiplantae</taxon>
        <taxon>Streptophyta</taxon>
        <taxon>Embryophyta</taxon>
        <taxon>Tracheophyta</taxon>
        <taxon>Spermatophyta</taxon>
        <taxon>Magnoliopsida</taxon>
        <taxon>eudicotyledons</taxon>
        <taxon>Gunneridae</taxon>
        <taxon>Pentapetalae</taxon>
        <taxon>asterids</taxon>
        <taxon>lamiids</taxon>
        <taxon>Lamiales</taxon>
        <taxon>Oleaceae</taxon>
        <taxon>Oleeae</taxon>
        <taxon>Fraxinus</taxon>
    </lineage>
</organism>
<proteinExistence type="predicted"/>
<dbReference type="AlphaFoldDB" id="A0AAD1Z9J1"/>
<accession>A0AAD1Z9J1</accession>
<evidence type="ECO:0000313" key="2">
    <source>
        <dbReference type="Proteomes" id="UP000834106"/>
    </source>
</evidence>
<dbReference type="Gene3D" id="1.10.510.10">
    <property type="entry name" value="Transferase(Phosphotransferase) domain 1"/>
    <property type="match status" value="1"/>
</dbReference>
<sequence>MITGRRIWTTARNDGELFRQIGFCNPLTENISDIAKDFLNKCLAKKHEQRWTADMLLNHPFIVKNLAALPPNFGNGIWASTYHLFTNPQKLQIQYPHQLCAPRKINQNVHVQYLLPHQLYQPFQKVQNAI</sequence>
<name>A0AAD1Z9J1_9LAMI</name>
<evidence type="ECO:0000313" key="1">
    <source>
        <dbReference type="EMBL" id="CAI9765274.1"/>
    </source>
</evidence>
<dbReference type="PANTHER" id="PTHR48011:SF18">
    <property type="entry name" value="MITOGEN-ACTIVATED PROTEIN KINASE KINASE KINASE 19-RELATED"/>
    <property type="match status" value="1"/>
</dbReference>
<keyword evidence="2" id="KW-1185">Reference proteome</keyword>
<gene>
    <name evidence="1" type="ORF">FPE_LOCUS12704</name>
</gene>
<dbReference type="SUPFAM" id="SSF56112">
    <property type="entry name" value="Protein kinase-like (PK-like)"/>
    <property type="match status" value="1"/>
</dbReference>
<dbReference type="InterPro" id="IPR011009">
    <property type="entry name" value="Kinase-like_dom_sf"/>
</dbReference>
<reference evidence="1" key="1">
    <citation type="submission" date="2023-05" db="EMBL/GenBank/DDBJ databases">
        <authorList>
            <person name="Huff M."/>
        </authorList>
    </citation>
    <scope>NUCLEOTIDE SEQUENCE</scope>
</reference>
<evidence type="ECO:0008006" key="3">
    <source>
        <dbReference type="Google" id="ProtNLM"/>
    </source>
</evidence>
<dbReference type="InterPro" id="IPR052751">
    <property type="entry name" value="Plant_MAPKKK"/>
</dbReference>
<protein>
    <recommendedName>
        <fullName evidence="3">Protein kinase domain-containing protein</fullName>
    </recommendedName>
</protein>
<dbReference type="EMBL" id="OU503042">
    <property type="protein sequence ID" value="CAI9765274.1"/>
    <property type="molecule type" value="Genomic_DNA"/>
</dbReference>